<dbReference type="GO" id="GO:0017168">
    <property type="term" value="F:5-oxoprolinase (ATP-hydrolyzing) activity"/>
    <property type="evidence" value="ECO:0007669"/>
    <property type="project" value="UniProtKB-UniRule"/>
</dbReference>
<dbReference type="PANTHER" id="PTHR30292">
    <property type="entry name" value="UNCHARACTERIZED PROTEIN YBGL-RELATED"/>
    <property type="match status" value="1"/>
</dbReference>
<dbReference type="GO" id="GO:0005524">
    <property type="term" value="F:ATP binding"/>
    <property type="evidence" value="ECO:0007669"/>
    <property type="project" value="UniProtKB-UniRule"/>
</dbReference>
<keyword evidence="1" id="KW-0378">Hydrolase</keyword>
<evidence type="ECO:0000313" key="3">
    <source>
        <dbReference type="Proteomes" id="UP000252387"/>
    </source>
</evidence>
<comment type="function">
    <text evidence="1">Catalyzes the cleavage of 5-oxoproline to form L-glutamate coupled to the hydrolysis of ATP to ADP and inorganic phosphate.</text>
</comment>
<comment type="catalytic activity">
    <reaction evidence="1">
        <text>5-oxo-L-proline + ATP + 2 H2O = L-glutamate + ADP + phosphate + H(+)</text>
        <dbReference type="Rhea" id="RHEA:10348"/>
        <dbReference type="ChEBI" id="CHEBI:15377"/>
        <dbReference type="ChEBI" id="CHEBI:15378"/>
        <dbReference type="ChEBI" id="CHEBI:29985"/>
        <dbReference type="ChEBI" id="CHEBI:30616"/>
        <dbReference type="ChEBI" id="CHEBI:43474"/>
        <dbReference type="ChEBI" id="CHEBI:58402"/>
        <dbReference type="ChEBI" id="CHEBI:456216"/>
        <dbReference type="EC" id="3.5.2.9"/>
    </reaction>
</comment>
<proteinExistence type="inferred from homology"/>
<accession>A0A368KDF8</accession>
<organism evidence="2 3">
    <name type="scientific">Rhodanobacter denitrificans</name>
    <dbReference type="NCBI Taxonomy" id="666685"/>
    <lineage>
        <taxon>Bacteria</taxon>
        <taxon>Pseudomonadati</taxon>
        <taxon>Pseudomonadota</taxon>
        <taxon>Gammaproteobacteria</taxon>
        <taxon>Lysobacterales</taxon>
        <taxon>Rhodanobacteraceae</taxon>
        <taxon>Rhodanobacter</taxon>
    </lineage>
</organism>
<comment type="similarity">
    <text evidence="1">Belongs to the LamB/PxpA family.</text>
</comment>
<evidence type="ECO:0000313" key="2">
    <source>
        <dbReference type="EMBL" id="RCS29950.1"/>
    </source>
</evidence>
<dbReference type="NCBIfam" id="NF003814">
    <property type="entry name" value="PRK05406.1-3"/>
    <property type="match status" value="1"/>
</dbReference>
<keyword evidence="1" id="KW-0067">ATP-binding</keyword>
<dbReference type="OrthoDB" id="9773478at2"/>
<dbReference type="InterPro" id="IPR011330">
    <property type="entry name" value="Glyco_hydro/deAcase_b/a-brl"/>
</dbReference>
<dbReference type="CDD" id="cd10787">
    <property type="entry name" value="LamB_YcsF_like"/>
    <property type="match status" value="1"/>
</dbReference>
<dbReference type="Proteomes" id="UP000252387">
    <property type="component" value="Unassembled WGS sequence"/>
</dbReference>
<dbReference type="RefSeq" id="WP_114342167.1">
    <property type="nucleotide sequence ID" value="NZ_QFWQ01000005.1"/>
</dbReference>
<keyword evidence="1" id="KW-0547">Nucleotide-binding</keyword>
<dbReference type="EC" id="3.5.2.9" evidence="1"/>
<sequence length="254" mass="26618">MNRIDLNGDLGESFGAWRMGDDDALLPLLSSANIACGFHAGDPEIMQRTVAQAVAHRVAIGAHVSLPDLQGFGRREIAVTPAEAYAMTLYQIGALHAFTRAAGATLSHVKPHGALYNMAARDALLADAVARAVHDFDPQLRLFGLAGSALIEAGRKLGLAVAAEAFADRRYRADGSLQPRREAGAVIEEVEPAVAQALGIARDGTVRAVDGQTVPLRADTLCLHGDGPHAVQLACRLREALDAAGLRIAAPDAA</sequence>
<dbReference type="NCBIfam" id="NF003816">
    <property type="entry name" value="PRK05406.1-5"/>
    <property type="match status" value="1"/>
</dbReference>
<gene>
    <name evidence="1" type="primary">pxpA</name>
    <name evidence="2" type="ORF">DEO45_07680</name>
</gene>
<dbReference type="GO" id="GO:0005975">
    <property type="term" value="P:carbohydrate metabolic process"/>
    <property type="evidence" value="ECO:0007669"/>
    <property type="project" value="InterPro"/>
</dbReference>
<name>A0A368KDF8_9GAMM</name>
<dbReference type="EMBL" id="QFWQ01000005">
    <property type="protein sequence ID" value="RCS29950.1"/>
    <property type="molecule type" value="Genomic_DNA"/>
</dbReference>
<dbReference type="HAMAP" id="MF_00691">
    <property type="entry name" value="PxpA"/>
    <property type="match status" value="1"/>
</dbReference>
<evidence type="ECO:0000256" key="1">
    <source>
        <dbReference type="HAMAP-Rule" id="MF_00691"/>
    </source>
</evidence>
<dbReference type="InterPro" id="IPR005501">
    <property type="entry name" value="LamB/YcsF/PxpA-like"/>
</dbReference>
<dbReference type="Gene3D" id="3.20.20.370">
    <property type="entry name" value="Glycoside hydrolase/deacetylase"/>
    <property type="match status" value="1"/>
</dbReference>
<comment type="caution">
    <text evidence="2">The sequence shown here is derived from an EMBL/GenBank/DDBJ whole genome shotgun (WGS) entry which is preliminary data.</text>
</comment>
<dbReference type="AlphaFoldDB" id="A0A368KDF8"/>
<keyword evidence="3" id="KW-1185">Reference proteome</keyword>
<protein>
    <recommendedName>
        <fullName evidence="1">5-oxoprolinase subunit A</fullName>
        <shortName evidence="1">5-OPase subunit A</shortName>
        <ecNumber evidence="1">3.5.2.9</ecNumber>
    </recommendedName>
    <alternativeName>
        <fullName evidence="1">5-oxoprolinase (ATP-hydrolyzing) subunit A</fullName>
    </alternativeName>
</protein>
<dbReference type="SUPFAM" id="SSF88713">
    <property type="entry name" value="Glycoside hydrolase/deacetylase"/>
    <property type="match status" value="1"/>
</dbReference>
<dbReference type="PANTHER" id="PTHR30292:SF0">
    <property type="entry name" value="5-OXOPROLINASE SUBUNIT A"/>
    <property type="match status" value="1"/>
</dbReference>
<reference evidence="2 3" key="1">
    <citation type="submission" date="2018-05" db="EMBL/GenBank/DDBJ databases">
        <title>Draft genome sequence of Rhodanobacter denitrificans Yn1 isolated from gold copper mine.</title>
        <authorList>
            <person name="Yang N."/>
            <person name="Mazhar H.S."/>
            <person name="Rensing C."/>
        </authorList>
    </citation>
    <scope>NUCLEOTIDE SEQUENCE [LARGE SCALE GENOMIC DNA]</scope>
    <source>
        <strain evidence="2 3">Yn1</strain>
    </source>
</reference>
<comment type="subunit">
    <text evidence="1">Forms a complex composed of PxpA, PxpB and PxpC.</text>
</comment>
<dbReference type="Pfam" id="PF03746">
    <property type="entry name" value="LamB_YcsF"/>
    <property type="match status" value="1"/>
</dbReference>